<dbReference type="PROSITE" id="PS50850">
    <property type="entry name" value="MFS"/>
    <property type="match status" value="1"/>
</dbReference>
<protein>
    <submittedName>
        <fullName evidence="9">MFS transporter</fullName>
    </submittedName>
</protein>
<evidence type="ECO:0000256" key="2">
    <source>
        <dbReference type="ARBA" id="ARBA00022448"/>
    </source>
</evidence>
<dbReference type="EMBL" id="JACORU010000007">
    <property type="protein sequence ID" value="MBC5766753.1"/>
    <property type="molecule type" value="Genomic_DNA"/>
</dbReference>
<feature type="domain" description="Major facilitator superfamily (MFS) profile" evidence="8">
    <location>
        <begin position="14"/>
        <end position="404"/>
    </location>
</feature>
<dbReference type="GO" id="GO:0005886">
    <property type="term" value="C:plasma membrane"/>
    <property type="evidence" value="ECO:0007669"/>
    <property type="project" value="UniProtKB-SubCell"/>
</dbReference>
<organism evidence="9 10">
    <name type="scientific">Ramlibacter albus</name>
    <dbReference type="NCBI Taxonomy" id="2079448"/>
    <lineage>
        <taxon>Bacteria</taxon>
        <taxon>Pseudomonadati</taxon>
        <taxon>Pseudomonadota</taxon>
        <taxon>Betaproteobacteria</taxon>
        <taxon>Burkholderiales</taxon>
        <taxon>Comamonadaceae</taxon>
        <taxon>Ramlibacter</taxon>
    </lineage>
</organism>
<dbReference type="CDD" id="cd17473">
    <property type="entry name" value="MFS_arabinose_efflux_permease_like"/>
    <property type="match status" value="1"/>
</dbReference>
<feature type="transmembrane region" description="Helical" evidence="7">
    <location>
        <begin position="349"/>
        <end position="375"/>
    </location>
</feature>
<dbReference type="PANTHER" id="PTHR23517">
    <property type="entry name" value="RESISTANCE PROTEIN MDTM, PUTATIVE-RELATED-RELATED"/>
    <property type="match status" value="1"/>
</dbReference>
<keyword evidence="6 7" id="KW-0472">Membrane</keyword>
<dbReference type="Pfam" id="PF07690">
    <property type="entry name" value="MFS_1"/>
    <property type="match status" value="1"/>
</dbReference>
<evidence type="ECO:0000256" key="1">
    <source>
        <dbReference type="ARBA" id="ARBA00004651"/>
    </source>
</evidence>
<feature type="transmembrane region" description="Helical" evidence="7">
    <location>
        <begin position="142"/>
        <end position="165"/>
    </location>
</feature>
<reference evidence="9" key="1">
    <citation type="submission" date="2020-08" db="EMBL/GenBank/DDBJ databases">
        <title>Ramlibacter sp. GTP1 16S ribosomal RNA gene genome sequencing and assembly.</title>
        <authorList>
            <person name="Kang M."/>
        </authorList>
    </citation>
    <scope>NUCLEOTIDE SEQUENCE</scope>
    <source>
        <strain evidence="9">GTP1</strain>
    </source>
</reference>
<evidence type="ECO:0000256" key="3">
    <source>
        <dbReference type="ARBA" id="ARBA00022475"/>
    </source>
</evidence>
<dbReference type="PANTHER" id="PTHR23517:SF3">
    <property type="entry name" value="INTEGRAL MEMBRANE TRANSPORT PROTEIN"/>
    <property type="match status" value="1"/>
</dbReference>
<comment type="caution">
    <text evidence="9">The sequence shown here is derived from an EMBL/GenBank/DDBJ whole genome shotgun (WGS) entry which is preliminary data.</text>
</comment>
<evidence type="ECO:0000256" key="5">
    <source>
        <dbReference type="ARBA" id="ARBA00022989"/>
    </source>
</evidence>
<keyword evidence="5 7" id="KW-1133">Transmembrane helix</keyword>
<evidence type="ECO:0000313" key="10">
    <source>
        <dbReference type="Proteomes" id="UP000596827"/>
    </source>
</evidence>
<evidence type="ECO:0000256" key="7">
    <source>
        <dbReference type="SAM" id="Phobius"/>
    </source>
</evidence>
<feature type="transmembrane region" description="Helical" evidence="7">
    <location>
        <begin position="289"/>
        <end position="309"/>
    </location>
</feature>
<keyword evidence="4 7" id="KW-0812">Transmembrane</keyword>
<evidence type="ECO:0000259" key="8">
    <source>
        <dbReference type="PROSITE" id="PS50850"/>
    </source>
</evidence>
<gene>
    <name evidence="9" type="ORF">H8R02_19975</name>
</gene>
<evidence type="ECO:0000313" key="9">
    <source>
        <dbReference type="EMBL" id="MBC5766753.1"/>
    </source>
</evidence>
<dbReference type="InterPro" id="IPR011701">
    <property type="entry name" value="MFS"/>
</dbReference>
<keyword evidence="10" id="KW-1185">Reference proteome</keyword>
<evidence type="ECO:0000256" key="4">
    <source>
        <dbReference type="ARBA" id="ARBA00022692"/>
    </source>
</evidence>
<feature type="transmembrane region" description="Helical" evidence="7">
    <location>
        <begin position="381"/>
        <end position="398"/>
    </location>
</feature>
<dbReference type="InterPro" id="IPR020846">
    <property type="entry name" value="MFS_dom"/>
</dbReference>
<feature type="transmembrane region" description="Helical" evidence="7">
    <location>
        <begin position="315"/>
        <end position="337"/>
    </location>
</feature>
<feature type="transmembrane region" description="Helical" evidence="7">
    <location>
        <begin position="220"/>
        <end position="242"/>
    </location>
</feature>
<dbReference type="Gene3D" id="1.20.1250.20">
    <property type="entry name" value="MFS general substrate transporter like domains"/>
    <property type="match status" value="1"/>
</dbReference>
<keyword evidence="3" id="KW-1003">Cell membrane</keyword>
<feature type="transmembrane region" description="Helical" evidence="7">
    <location>
        <begin position="171"/>
        <end position="190"/>
    </location>
</feature>
<dbReference type="Proteomes" id="UP000596827">
    <property type="component" value="Unassembled WGS sequence"/>
</dbReference>
<sequence>MSATITRRHADWRQGWILVLAGFLPIVAIIGLTPALPTLIGHFKNDIDNPRFWVPLLVTAPSACIALLGPVAGFITDKLGRRRLMLAGMLLYGCGGLVPFVVDSFALVVAGRVLIGIAEAAILTVTNTLLADYFDDQTRRRWLTVQAVAGSLLGSGLLVLSGWLASHGWQWPFAVYGVALPLFVCAWFWLYEPEKREDPAAAAAEAAAARPEPANAGERAFPIATMAIVCAVTLLLATIYFVQIINFSLVLKEMGVDDPRSIGLISAVPSFGVPLGGLLFYATGRFGPVTQLMLTFICYAVGLGGIGLAGSVEQAMGFAFIQQTGSGIVISALIAWAQSKLAFEHRGRGMGMWVSAFFAGQFVSPAVVAMVASQIGGLKPAFVAFGALSLACAVVALLRRGGASQGQAAAPHHA</sequence>
<feature type="transmembrane region" description="Helical" evidence="7">
    <location>
        <begin position="84"/>
        <end position="102"/>
    </location>
</feature>
<feature type="transmembrane region" description="Helical" evidence="7">
    <location>
        <begin position="262"/>
        <end position="282"/>
    </location>
</feature>
<comment type="subcellular location">
    <subcellularLocation>
        <location evidence="1">Cell membrane</location>
        <topology evidence="1">Multi-pass membrane protein</topology>
    </subcellularLocation>
</comment>
<name>A0A923MC91_9BURK</name>
<dbReference type="SUPFAM" id="SSF103473">
    <property type="entry name" value="MFS general substrate transporter"/>
    <property type="match status" value="1"/>
</dbReference>
<dbReference type="InterPro" id="IPR036259">
    <property type="entry name" value="MFS_trans_sf"/>
</dbReference>
<dbReference type="AlphaFoldDB" id="A0A923MC91"/>
<accession>A0A923MC91</accession>
<dbReference type="RefSeq" id="WP_187083227.1">
    <property type="nucleotide sequence ID" value="NZ_JACORU010000007.1"/>
</dbReference>
<feature type="transmembrane region" description="Helical" evidence="7">
    <location>
        <begin position="52"/>
        <end position="72"/>
    </location>
</feature>
<feature type="transmembrane region" description="Helical" evidence="7">
    <location>
        <begin position="108"/>
        <end position="130"/>
    </location>
</feature>
<keyword evidence="2" id="KW-0813">Transport</keyword>
<proteinExistence type="predicted"/>
<evidence type="ECO:0000256" key="6">
    <source>
        <dbReference type="ARBA" id="ARBA00023136"/>
    </source>
</evidence>
<feature type="transmembrane region" description="Helical" evidence="7">
    <location>
        <begin position="16"/>
        <end position="40"/>
    </location>
</feature>
<dbReference type="InterPro" id="IPR050171">
    <property type="entry name" value="MFS_Transporters"/>
</dbReference>
<dbReference type="GO" id="GO:0022857">
    <property type="term" value="F:transmembrane transporter activity"/>
    <property type="evidence" value="ECO:0007669"/>
    <property type="project" value="InterPro"/>
</dbReference>